<proteinExistence type="inferred from homology"/>
<dbReference type="InterPro" id="IPR051910">
    <property type="entry name" value="ComF/GntX_DNA_util-trans"/>
</dbReference>
<keyword evidence="3" id="KW-0328">Glycosyltransferase</keyword>
<name>A0A177ZXX3_9BACI</name>
<dbReference type="CDD" id="cd06223">
    <property type="entry name" value="PRTases_typeI"/>
    <property type="match status" value="1"/>
</dbReference>
<evidence type="ECO:0000313" key="3">
    <source>
        <dbReference type="EMBL" id="OAK72319.1"/>
    </source>
</evidence>
<comment type="caution">
    <text evidence="3">The sequence shown here is derived from an EMBL/GenBank/DDBJ whole genome shotgun (WGS) entry which is preliminary data.</text>
</comment>
<dbReference type="OrthoDB" id="9779910at2"/>
<keyword evidence="4" id="KW-1185">Reference proteome</keyword>
<dbReference type="Pfam" id="PF00156">
    <property type="entry name" value="Pribosyltran"/>
    <property type="match status" value="1"/>
</dbReference>
<dbReference type="Proteomes" id="UP000077881">
    <property type="component" value="Unassembled WGS sequence"/>
</dbReference>
<comment type="similarity">
    <text evidence="1">Belongs to the ComF/GntX family.</text>
</comment>
<organism evidence="3 4">
    <name type="scientific">Lederbergia galactosidilytica</name>
    <dbReference type="NCBI Taxonomy" id="217031"/>
    <lineage>
        <taxon>Bacteria</taxon>
        <taxon>Bacillati</taxon>
        <taxon>Bacillota</taxon>
        <taxon>Bacilli</taxon>
        <taxon>Bacillales</taxon>
        <taxon>Bacillaceae</taxon>
        <taxon>Lederbergia</taxon>
    </lineage>
</organism>
<protein>
    <submittedName>
        <fullName evidence="3">Phosphoribosyltransferase</fullName>
    </submittedName>
</protein>
<dbReference type="InterPro" id="IPR000836">
    <property type="entry name" value="PRTase_dom"/>
</dbReference>
<dbReference type="GO" id="GO:0016757">
    <property type="term" value="F:glycosyltransferase activity"/>
    <property type="evidence" value="ECO:0007669"/>
    <property type="project" value="UniProtKB-KW"/>
</dbReference>
<evidence type="ECO:0000313" key="4">
    <source>
        <dbReference type="Proteomes" id="UP000077881"/>
    </source>
</evidence>
<dbReference type="AlphaFoldDB" id="A0A177ZXX3"/>
<keyword evidence="3" id="KW-0808">Transferase</keyword>
<reference evidence="3 4" key="1">
    <citation type="submission" date="2015-05" db="EMBL/GenBank/DDBJ databases">
        <title>Comparison of genome.</title>
        <authorList>
            <person name="Zheng Z."/>
            <person name="Sun M."/>
        </authorList>
    </citation>
    <scope>NUCLEOTIDE SEQUENCE [LARGE SCALE GENOMIC DNA]</scope>
    <source>
        <strain evidence="3 4">G25-74</strain>
    </source>
</reference>
<evidence type="ECO:0000256" key="1">
    <source>
        <dbReference type="ARBA" id="ARBA00008007"/>
    </source>
</evidence>
<feature type="domain" description="Phosphoribosyltransferase" evidence="2">
    <location>
        <begin position="140"/>
        <end position="235"/>
    </location>
</feature>
<dbReference type="Gene3D" id="3.40.50.2020">
    <property type="match status" value="1"/>
</dbReference>
<dbReference type="EMBL" id="LDJR01000040">
    <property type="protein sequence ID" value="OAK72319.1"/>
    <property type="molecule type" value="Genomic_DNA"/>
</dbReference>
<dbReference type="STRING" id="217031.ABB05_08750"/>
<evidence type="ECO:0000259" key="2">
    <source>
        <dbReference type="Pfam" id="PF00156"/>
    </source>
</evidence>
<dbReference type="PANTHER" id="PTHR47505">
    <property type="entry name" value="DNA UTILIZATION PROTEIN YHGH"/>
    <property type="match status" value="1"/>
</dbReference>
<gene>
    <name evidence="3" type="ORF">ABB05_08750</name>
</gene>
<accession>A0A177ZXX3</accession>
<dbReference type="SUPFAM" id="SSF53271">
    <property type="entry name" value="PRTase-like"/>
    <property type="match status" value="1"/>
</dbReference>
<dbReference type="PANTHER" id="PTHR47505:SF1">
    <property type="entry name" value="DNA UTILIZATION PROTEIN YHGH"/>
    <property type="match status" value="1"/>
</dbReference>
<dbReference type="InterPro" id="IPR029057">
    <property type="entry name" value="PRTase-like"/>
</dbReference>
<dbReference type="RefSeq" id="WP_064467973.1">
    <property type="nucleotide sequence ID" value="NZ_LDJR01000040.1"/>
</dbReference>
<sequence>MNDYCLVCDNHLKRELTWTSFIFPTIHSPICSICEAKLQLITGERCRICSRSLATLNKKFVQADVCLDCVRWEQDPHWNHCLKQNISLYHYNEFLKEIMALFKFRGDYILAEIFAQSLSRQLKKLSFDLIMAIPLSDERLKERGFNQAEALARMAGRETKAYLKRIHTEKQSKKTRDERLKQKQIFQFQGNSAEIKGKNIVLIDDIYTTGVTLRQAAQVLQQAGAKEIQAITLARG</sequence>
<dbReference type="PATRIC" id="fig|217031.6.peg.1849"/>